<gene>
    <name evidence="6" type="ORF">G7087_13940</name>
</gene>
<keyword evidence="2" id="KW-0949">S-adenosyl-L-methionine</keyword>
<evidence type="ECO:0000256" key="1">
    <source>
        <dbReference type="ARBA" id="ARBA00001966"/>
    </source>
</evidence>
<comment type="cofactor">
    <cofactor evidence="1">
        <name>[4Fe-4S] cluster</name>
        <dbReference type="ChEBI" id="CHEBI:49883"/>
    </cofactor>
</comment>
<dbReference type="CDD" id="cd01335">
    <property type="entry name" value="Radical_SAM"/>
    <property type="match status" value="1"/>
</dbReference>
<dbReference type="EMBL" id="JAAOCD010000006">
    <property type="protein sequence ID" value="NHK99483.1"/>
    <property type="molecule type" value="Genomic_DNA"/>
</dbReference>
<proteinExistence type="predicted"/>
<evidence type="ECO:0000256" key="5">
    <source>
        <dbReference type="ARBA" id="ARBA00023014"/>
    </source>
</evidence>
<dbReference type="InterPro" id="IPR007197">
    <property type="entry name" value="rSAM"/>
</dbReference>
<keyword evidence="7" id="KW-1185">Reference proteome</keyword>
<name>A0ABX0HY10_9BURK</name>
<sequence length="275" mass="31318">MAFSARRVWRALRVVKGTHWVLGHQYRPSRDQIEIDLTYLCNLRCHNCNRSSAQAPEALHLELGRLRAFVADSLVQQRAWQRIRLLGGEPTLHPQFADVFGILEPLRALNPALIIEVVSNGHGEKVQRALATLPPHVAVENSEKQGRVQAHFGPFNLAPQDAWWHRWVDYRHGCCIPQMCGIGLTPTGYYPCAVAGGIDRVVGQGRGRERLPSPQDDMRDLMDRACRLCGRFRDGHFVPFNLRPPLQTQETSASWQRIYADWASRRGERPQHTVE</sequence>
<evidence type="ECO:0000256" key="4">
    <source>
        <dbReference type="ARBA" id="ARBA00023004"/>
    </source>
</evidence>
<dbReference type="Proteomes" id="UP000802098">
    <property type="component" value="Unassembled WGS sequence"/>
</dbReference>
<dbReference type="SUPFAM" id="SSF102114">
    <property type="entry name" value="Radical SAM enzymes"/>
    <property type="match status" value="1"/>
</dbReference>
<dbReference type="RefSeq" id="WP_138938751.1">
    <property type="nucleotide sequence ID" value="NZ_JAAOCD010000006.1"/>
</dbReference>
<reference evidence="6 7" key="1">
    <citation type="submission" date="2020-03" db="EMBL/GenBank/DDBJ databases">
        <title>Rubrivivax benzoatilyticus JA2 (sequenced after 10 years sub-culturing).</title>
        <authorList>
            <person name="Gupta D."/>
            <person name="Chintalapati S."/>
            <person name="Chintalapati V.R."/>
        </authorList>
    </citation>
    <scope>NUCLEOTIDE SEQUENCE [LARGE SCALE GENOMIC DNA]</scope>
    <source>
        <strain evidence="6 7">JA2-Mal</strain>
    </source>
</reference>
<keyword evidence="5" id="KW-0411">Iron-sulfur</keyword>
<keyword evidence="4" id="KW-0408">Iron</keyword>
<keyword evidence="3" id="KW-0479">Metal-binding</keyword>
<evidence type="ECO:0000313" key="7">
    <source>
        <dbReference type="Proteomes" id="UP000802098"/>
    </source>
</evidence>
<evidence type="ECO:0000256" key="2">
    <source>
        <dbReference type="ARBA" id="ARBA00022691"/>
    </source>
</evidence>
<protein>
    <submittedName>
        <fullName evidence="6">Radical SAM protein</fullName>
    </submittedName>
</protein>
<organism evidence="6 7">
    <name type="scientific">Rubrivivax benzoatilyticus</name>
    <dbReference type="NCBI Taxonomy" id="316997"/>
    <lineage>
        <taxon>Bacteria</taxon>
        <taxon>Pseudomonadati</taxon>
        <taxon>Pseudomonadota</taxon>
        <taxon>Betaproteobacteria</taxon>
        <taxon>Burkholderiales</taxon>
        <taxon>Sphaerotilaceae</taxon>
        <taxon>Rubrivivax</taxon>
    </lineage>
</organism>
<evidence type="ECO:0000313" key="6">
    <source>
        <dbReference type="EMBL" id="NHK99483.1"/>
    </source>
</evidence>
<dbReference type="SFLD" id="SFLDS00029">
    <property type="entry name" value="Radical_SAM"/>
    <property type="match status" value="1"/>
</dbReference>
<dbReference type="InterPro" id="IPR058240">
    <property type="entry name" value="rSAM_sf"/>
</dbReference>
<accession>A0ABX0HY10</accession>
<dbReference type="Gene3D" id="3.20.20.70">
    <property type="entry name" value="Aldolase class I"/>
    <property type="match status" value="1"/>
</dbReference>
<comment type="caution">
    <text evidence="6">The sequence shown here is derived from an EMBL/GenBank/DDBJ whole genome shotgun (WGS) entry which is preliminary data.</text>
</comment>
<evidence type="ECO:0000256" key="3">
    <source>
        <dbReference type="ARBA" id="ARBA00022723"/>
    </source>
</evidence>
<dbReference type="InterPro" id="IPR013785">
    <property type="entry name" value="Aldolase_TIM"/>
</dbReference>